<reference evidence="3" key="1">
    <citation type="journal article" date="2019" name="Int. J. Syst. Evol. Microbiol.">
        <title>The Global Catalogue of Microorganisms (GCM) 10K type strain sequencing project: providing services to taxonomists for standard genome sequencing and annotation.</title>
        <authorList>
            <consortium name="The Broad Institute Genomics Platform"/>
            <consortium name="The Broad Institute Genome Sequencing Center for Infectious Disease"/>
            <person name="Wu L."/>
            <person name="Ma J."/>
        </authorList>
    </citation>
    <scope>NUCLEOTIDE SEQUENCE [LARGE SCALE GENOMIC DNA]</scope>
    <source>
        <strain evidence="3">JCM 17986</strain>
    </source>
</reference>
<evidence type="ECO:0000313" key="3">
    <source>
        <dbReference type="Proteomes" id="UP001500466"/>
    </source>
</evidence>
<dbReference type="Proteomes" id="UP001500466">
    <property type="component" value="Unassembled WGS sequence"/>
</dbReference>
<keyword evidence="3" id="KW-1185">Reference proteome</keyword>
<sequence length="47" mass="5330">MHRQRVLPHRGADPAWDKAAKDAEAAEKASWNMHMPGPMDFRSPPFS</sequence>
<comment type="caution">
    <text evidence="2">The sequence shown here is derived from an EMBL/GenBank/DDBJ whole genome shotgun (WGS) entry which is preliminary data.</text>
</comment>
<organism evidence="2 3">
    <name type="scientific">Yinghuangia aomiensis</name>
    <dbReference type="NCBI Taxonomy" id="676205"/>
    <lineage>
        <taxon>Bacteria</taxon>
        <taxon>Bacillati</taxon>
        <taxon>Actinomycetota</taxon>
        <taxon>Actinomycetes</taxon>
        <taxon>Kitasatosporales</taxon>
        <taxon>Streptomycetaceae</taxon>
        <taxon>Yinghuangia</taxon>
    </lineage>
</organism>
<evidence type="ECO:0000313" key="2">
    <source>
        <dbReference type="EMBL" id="GAA4962187.1"/>
    </source>
</evidence>
<feature type="compositionally biased region" description="Basic and acidic residues" evidence="1">
    <location>
        <begin position="10"/>
        <end position="27"/>
    </location>
</feature>
<protein>
    <submittedName>
        <fullName evidence="2">Uncharacterized protein</fullName>
    </submittedName>
</protein>
<proteinExistence type="predicted"/>
<gene>
    <name evidence="2" type="ORF">GCM10023205_27380</name>
</gene>
<evidence type="ECO:0000256" key="1">
    <source>
        <dbReference type="SAM" id="MobiDB-lite"/>
    </source>
</evidence>
<feature type="region of interest" description="Disordered" evidence="1">
    <location>
        <begin position="1"/>
        <end position="47"/>
    </location>
</feature>
<name>A0ABP9H6I7_9ACTN</name>
<dbReference type="EMBL" id="BAABHS010000008">
    <property type="protein sequence ID" value="GAA4962187.1"/>
    <property type="molecule type" value="Genomic_DNA"/>
</dbReference>
<accession>A0ABP9H6I7</accession>